<evidence type="ECO:0000256" key="6">
    <source>
        <dbReference type="ARBA" id="ARBA00023170"/>
    </source>
</evidence>
<dbReference type="Pfam" id="PF00001">
    <property type="entry name" value="7tm_1"/>
    <property type="match status" value="1"/>
</dbReference>
<dbReference type="EMBL" id="AZBU02000006">
    <property type="protein sequence ID" value="TKR71879.1"/>
    <property type="molecule type" value="Genomic_DNA"/>
</dbReference>
<sequence length="227" mass="26447">MTQPDALYTKCFNHCVQEILLTSSPLLLAATAYARYRLVSEPYKKQISKIWSFSTACLIFLYSASTFYYRVIYDVASIIIRCVVPFAIITMCHFQIVRLLNKQSKKIKIYKVLSSARYVQGLRRKQRLKRLLIAILLIFLTTSCPLETLKLLVLTNVVEVSERCQKIIEISAINGTLLTPLIYAWWNDSLKREVFKMFSKFICKQYRKFSYSSYASVSVRVRRNSEV</sequence>
<evidence type="ECO:0000256" key="7">
    <source>
        <dbReference type="ARBA" id="ARBA00023224"/>
    </source>
</evidence>
<dbReference type="PROSITE" id="PS50262">
    <property type="entry name" value="G_PROTEIN_RECEP_F1_2"/>
    <property type="match status" value="1"/>
</dbReference>
<reference evidence="10 11" key="2">
    <citation type="journal article" date="2019" name="G3 (Bethesda)">
        <title>Hybrid Assembly of the Genome of the Entomopathogenic Nematode Steinernema carpocapsae Identifies the X-Chromosome.</title>
        <authorList>
            <person name="Serra L."/>
            <person name="Macchietto M."/>
            <person name="Macias-Munoz A."/>
            <person name="McGill C.J."/>
            <person name="Rodriguez I.M."/>
            <person name="Rodriguez B."/>
            <person name="Murad R."/>
            <person name="Mortazavi A."/>
        </authorList>
    </citation>
    <scope>NUCLEOTIDE SEQUENCE [LARGE SCALE GENOMIC DNA]</scope>
    <source>
        <strain evidence="10 11">ALL</strain>
    </source>
</reference>
<evidence type="ECO:0000256" key="5">
    <source>
        <dbReference type="ARBA" id="ARBA00023136"/>
    </source>
</evidence>
<keyword evidence="4" id="KW-0297">G-protein coupled receptor</keyword>
<feature type="domain" description="G-protein coupled receptors family 1 profile" evidence="9">
    <location>
        <begin position="57"/>
        <end position="183"/>
    </location>
</feature>
<keyword evidence="3 8" id="KW-1133">Transmembrane helix</keyword>
<proteinExistence type="predicted"/>
<evidence type="ECO:0000256" key="8">
    <source>
        <dbReference type="SAM" id="Phobius"/>
    </source>
</evidence>
<reference evidence="10 11" key="1">
    <citation type="journal article" date="2015" name="Genome Biol.">
        <title>Comparative genomics of Steinernema reveals deeply conserved gene regulatory networks.</title>
        <authorList>
            <person name="Dillman A.R."/>
            <person name="Macchietto M."/>
            <person name="Porter C.F."/>
            <person name="Rogers A."/>
            <person name="Williams B."/>
            <person name="Antoshechkin I."/>
            <person name="Lee M.M."/>
            <person name="Goodwin Z."/>
            <person name="Lu X."/>
            <person name="Lewis E.E."/>
            <person name="Goodrich-Blair H."/>
            <person name="Stock S.P."/>
            <person name="Adams B.J."/>
            <person name="Sternberg P.W."/>
            <person name="Mortazavi A."/>
        </authorList>
    </citation>
    <scope>NUCLEOTIDE SEQUENCE [LARGE SCALE GENOMIC DNA]</scope>
    <source>
        <strain evidence="10 11">ALL</strain>
    </source>
</reference>
<keyword evidence="6" id="KW-0675">Receptor</keyword>
<dbReference type="GO" id="GO:0008188">
    <property type="term" value="F:neuropeptide receptor activity"/>
    <property type="evidence" value="ECO:0007669"/>
    <property type="project" value="TreeGrafter"/>
</dbReference>
<feature type="transmembrane region" description="Helical" evidence="8">
    <location>
        <begin position="167"/>
        <end position="186"/>
    </location>
</feature>
<feature type="transmembrane region" description="Helical" evidence="8">
    <location>
        <begin position="131"/>
        <end position="155"/>
    </location>
</feature>
<dbReference type="STRING" id="34508.A0A4U5MQF5"/>
<dbReference type="GO" id="GO:0043005">
    <property type="term" value="C:neuron projection"/>
    <property type="evidence" value="ECO:0007669"/>
    <property type="project" value="TreeGrafter"/>
</dbReference>
<keyword evidence="7" id="KW-0807">Transducer</keyword>
<dbReference type="GO" id="GO:0005886">
    <property type="term" value="C:plasma membrane"/>
    <property type="evidence" value="ECO:0007669"/>
    <property type="project" value="TreeGrafter"/>
</dbReference>
<dbReference type="InterPro" id="IPR000276">
    <property type="entry name" value="GPCR_Rhodpsn"/>
</dbReference>
<evidence type="ECO:0000256" key="1">
    <source>
        <dbReference type="ARBA" id="ARBA00004141"/>
    </source>
</evidence>
<keyword evidence="2 8" id="KW-0812">Transmembrane</keyword>
<evidence type="ECO:0000256" key="4">
    <source>
        <dbReference type="ARBA" id="ARBA00023040"/>
    </source>
</evidence>
<dbReference type="InterPro" id="IPR017452">
    <property type="entry name" value="GPCR_Rhodpsn_7TM"/>
</dbReference>
<dbReference type="PRINTS" id="PR00237">
    <property type="entry name" value="GPCRRHODOPSN"/>
</dbReference>
<name>A0A4U5MQF5_STECR</name>
<feature type="transmembrane region" description="Helical" evidence="8">
    <location>
        <begin position="50"/>
        <end position="72"/>
    </location>
</feature>
<keyword evidence="5 8" id="KW-0472">Membrane</keyword>
<dbReference type="GO" id="GO:0042923">
    <property type="term" value="F:neuropeptide binding"/>
    <property type="evidence" value="ECO:0007669"/>
    <property type="project" value="TreeGrafter"/>
</dbReference>
<accession>A0A4U5MQF5</accession>
<dbReference type="PANTHER" id="PTHR24235">
    <property type="entry name" value="NEUROPEPTIDE Y RECEPTOR"/>
    <property type="match status" value="1"/>
</dbReference>
<organism evidence="10 11">
    <name type="scientific">Steinernema carpocapsae</name>
    <name type="common">Entomopathogenic nematode</name>
    <dbReference type="NCBI Taxonomy" id="34508"/>
    <lineage>
        <taxon>Eukaryota</taxon>
        <taxon>Metazoa</taxon>
        <taxon>Ecdysozoa</taxon>
        <taxon>Nematoda</taxon>
        <taxon>Chromadorea</taxon>
        <taxon>Rhabditida</taxon>
        <taxon>Tylenchina</taxon>
        <taxon>Panagrolaimomorpha</taxon>
        <taxon>Strongyloidoidea</taxon>
        <taxon>Steinernematidae</taxon>
        <taxon>Steinernema</taxon>
    </lineage>
</organism>
<evidence type="ECO:0000256" key="2">
    <source>
        <dbReference type="ARBA" id="ARBA00022692"/>
    </source>
</evidence>
<dbReference type="Gene3D" id="1.20.1070.10">
    <property type="entry name" value="Rhodopsin 7-helix transmembrane proteins"/>
    <property type="match status" value="1"/>
</dbReference>
<dbReference type="AlphaFoldDB" id="A0A4U5MQF5"/>
<gene>
    <name evidence="10" type="ORF">L596_019412</name>
</gene>
<evidence type="ECO:0000259" key="9">
    <source>
        <dbReference type="PROSITE" id="PS50262"/>
    </source>
</evidence>
<comment type="subcellular location">
    <subcellularLocation>
        <location evidence="1">Membrane</location>
        <topology evidence="1">Multi-pass membrane protein</topology>
    </subcellularLocation>
</comment>
<dbReference type="PANTHER" id="PTHR24235:SF13">
    <property type="entry name" value="G-PROTEIN COUPLED RECEPTORS FAMILY 1 PROFILE DOMAIN-CONTAINING PROTEIN"/>
    <property type="match status" value="1"/>
</dbReference>
<evidence type="ECO:0000313" key="10">
    <source>
        <dbReference type="EMBL" id="TKR71879.1"/>
    </source>
</evidence>
<dbReference type="OrthoDB" id="10450710at2759"/>
<dbReference type="SUPFAM" id="SSF81321">
    <property type="entry name" value="Family A G protein-coupled receptor-like"/>
    <property type="match status" value="1"/>
</dbReference>
<feature type="transmembrane region" description="Helical" evidence="8">
    <location>
        <begin position="78"/>
        <end position="100"/>
    </location>
</feature>
<comment type="caution">
    <text evidence="10">The sequence shown here is derived from an EMBL/GenBank/DDBJ whole genome shotgun (WGS) entry which is preliminary data.</text>
</comment>
<protein>
    <recommendedName>
        <fullName evidence="9">G-protein coupled receptors family 1 profile domain-containing protein</fullName>
    </recommendedName>
</protein>
<evidence type="ECO:0000256" key="3">
    <source>
        <dbReference type="ARBA" id="ARBA00022989"/>
    </source>
</evidence>
<keyword evidence="11" id="KW-1185">Reference proteome</keyword>
<dbReference type="Proteomes" id="UP000298663">
    <property type="component" value="Unassembled WGS sequence"/>
</dbReference>
<evidence type="ECO:0000313" key="11">
    <source>
        <dbReference type="Proteomes" id="UP000298663"/>
    </source>
</evidence>